<keyword evidence="1" id="KW-1133">Transmembrane helix</keyword>
<keyword evidence="1" id="KW-0472">Membrane</keyword>
<dbReference type="AlphaFoldDB" id="A0A6N8E661"/>
<gene>
    <name evidence="2" type="ORF">GJ668_00685</name>
</gene>
<comment type="caution">
    <text evidence="2">The sequence shown here is derived from an EMBL/GenBank/DDBJ whole genome shotgun (WGS) entry which is preliminary data.</text>
</comment>
<dbReference type="PANTHER" id="PTHR34989">
    <property type="entry name" value="PROTEIN HDED"/>
    <property type="match status" value="1"/>
</dbReference>
<dbReference type="PANTHER" id="PTHR34989:SF1">
    <property type="entry name" value="PROTEIN HDED"/>
    <property type="match status" value="1"/>
</dbReference>
<dbReference type="Proteomes" id="UP000434044">
    <property type="component" value="Unassembled WGS sequence"/>
</dbReference>
<keyword evidence="1" id="KW-0812">Transmembrane</keyword>
<sequence>MSTSSEMNMAEIREAVFGDVKKNWGWLLALGLVSLVLGTIGFYMTFALTLASVLLFGILILGAGVLQLIHAFTCKGWKSVFWHVLIALLYVAAGVNIILDPARASAMLTLILAGILIAVGVLRILMAIQLRPVATGWFWSLLSGLVSILLGGMIIAEWPVSGLWVIGLFVAIELIFSGWSTVFVALAARRAAQEDTVQ</sequence>
<evidence type="ECO:0000256" key="1">
    <source>
        <dbReference type="SAM" id="Phobius"/>
    </source>
</evidence>
<dbReference type="Pfam" id="PF03729">
    <property type="entry name" value="DUF308"/>
    <property type="match status" value="1"/>
</dbReference>
<proteinExistence type="predicted"/>
<feature type="transmembrane region" description="Helical" evidence="1">
    <location>
        <begin position="50"/>
        <end position="73"/>
    </location>
</feature>
<dbReference type="EMBL" id="WNKT01000001">
    <property type="protein sequence ID" value="MTW19605.1"/>
    <property type="molecule type" value="Genomic_DNA"/>
</dbReference>
<dbReference type="InterPro" id="IPR005325">
    <property type="entry name" value="DUF308_memb"/>
</dbReference>
<evidence type="ECO:0000313" key="3">
    <source>
        <dbReference type="Proteomes" id="UP000434044"/>
    </source>
</evidence>
<keyword evidence="3" id="KW-1185">Reference proteome</keyword>
<accession>A0A6N8E661</accession>
<dbReference type="GO" id="GO:0005886">
    <property type="term" value="C:plasma membrane"/>
    <property type="evidence" value="ECO:0007669"/>
    <property type="project" value="TreeGrafter"/>
</dbReference>
<dbReference type="OrthoDB" id="9815400at2"/>
<organism evidence="2 3">
    <name type="scientific">Allochromatium palmeri</name>
    <dbReference type="NCBI Taxonomy" id="231048"/>
    <lineage>
        <taxon>Bacteria</taxon>
        <taxon>Pseudomonadati</taxon>
        <taxon>Pseudomonadota</taxon>
        <taxon>Gammaproteobacteria</taxon>
        <taxon>Chromatiales</taxon>
        <taxon>Chromatiaceae</taxon>
        <taxon>Allochromatium</taxon>
    </lineage>
</organism>
<feature type="transmembrane region" description="Helical" evidence="1">
    <location>
        <begin position="24"/>
        <end position="44"/>
    </location>
</feature>
<protein>
    <submittedName>
        <fullName evidence="2">HdeD family acid-resistance protein</fullName>
    </submittedName>
</protein>
<feature type="transmembrane region" description="Helical" evidence="1">
    <location>
        <begin position="105"/>
        <end position="125"/>
    </location>
</feature>
<feature type="transmembrane region" description="Helical" evidence="1">
    <location>
        <begin position="137"/>
        <end position="156"/>
    </location>
</feature>
<dbReference type="InterPro" id="IPR052712">
    <property type="entry name" value="Acid_resist_chaperone_HdeD"/>
</dbReference>
<evidence type="ECO:0000313" key="2">
    <source>
        <dbReference type="EMBL" id="MTW19605.1"/>
    </source>
</evidence>
<name>A0A6N8E661_9GAMM</name>
<feature type="transmembrane region" description="Helical" evidence="1">
    <location>
        <begin position="162"/>
        <end position="188"/>
    </location>
</feature>
<feature type="transmembrane region" description="Helical" evidence="1">
    <location>
        <begin position="80"/>
        <end position="99"/>
    </location>
</feature>
<reference evidence="2 3" key="1">
    <citation type="submission" date="2019-11" db="EMBL/GenBank/DDBJ databases">
        <title>Whole-genome sequence of the anaerobic purple sulfur bacterium Allochromatium palmeri DSM 15591.</title>
        <authorList>
            <person name="Kyndt J.A."/>
            <person name="Meyer T.E."/>
        </authorList>
    </citation>
    <scope>NUCLEOTIDE SEQUENCE [LARGE SCALE GENOMIC DNA]</scope>
    <source>
        <strain evidence="2 3">DSM 15591</strain>
    </source>
</reference>